<keyword evidence="7" id="KW-0645">Protease</keyword>
<dbReference type="GO" id="GO:0016020">
    <property type="term" value="C:membrane"/>
    <property type="evidence" value="ECO:0007669"/>
    <property type="project" value="UniProtKB-SubCell"/>
</dbReference>
<evidence type="ECO:0000256" key="4">
    <source>
        <dbReference type="ARBA" id="ARBA00022729"/>
    </source>
</evidence>
<evidence type="ECO:0000256" key="7">
    <source>
        <dbReference type="RuleBase" id="RU362042"/>
    </source>
</evidence>
<protein>
    <recommendedName>
        <fullName evidence="3 7">Signal peptidase I</fullName>
        <ecNumber evidence="7">3.4.21.89</ecNumber>
    </recommendedName>
</protein>
<dbReference type="Gene3D" id="2.10.109.10">
    <property type="entry name" value="Umud Fragment, subunit A"/>
    <property type="match status" value="1"/>
</dbReference>
<dbReference type="EC" id="3.4.21.89" evidence="7"/>
<comment type="similarity">
    <text evidence="2">Belongs to the peptidase S26C family.</text>
</comment>
<reference evidence="9" key="1">
    <citation type="submission" date="2020-01" db="EMBL/GenBank/DDBJ databases">
        <authorList>
            <person name="Meier V. D."/>
            <person name="Meier V D."/>
        </authorList>
    </citation>
    <scope>NUCLEOTIDE SEQUENCE</scope>
    <source>
        <strain evidence="9">HLG_WM_MAG_06</strain>
    </source>
</reference>
<dbReference type="NCBIfam" id="TIGR02771">
    <property type="entry name" value="TraF_Ti"/>
    <property type="match status" value="1"/>
</dbReference>
<dbReference type="EMBL" id="CACVAP010000082">
    <property type="protein sequence ID" value="CAA6815233.1"/>
    <property type="molecule type" value="Genomic_DNA"/>
</dbReference>
<keyword evidence="7" id="KW-0812">Transmembrane</keyword>
<feature type="domain" description="Peptidase S26" evidence="8">
    <location>
        <begin position="13"/>
        <end position="176"/>
    </location>
</feature>
<dbReference type="GO" id="GO:0006465">
    <property type="term" value="P:signal peptide processing"/>
    <property type="evidence" value="ECO:0007669"/>
    <property type="project" value="InterPro"/>
</dbReference>
<organism evidence="9">
    <name type="scientific">uncultured Sulfurovum sp</name>
    <dbReference type="NCBI Taxonomy" id="269237"/>
    <lineage>
        <taxon>Bacteria</taxon>
        <taxon>Pseudomonadati</taxon>
        <taxon>Campylobacterota</taxon>
        <taxon>Epsilonproteobacteria</taxon>
        <taxon>Campylobacterales</taxon>
        <taxon>Sulfurovaceae</taxon>
        <taxon>Sulfurovum</taxon>
        <taxon>environmental samples</taxon>
    </lineage>
</organism>
<comment type="catalytic activity">
    <reaction evidence="7">
        <text>Cleavage of hydrophobic, N-terminal signal or leader sequences from secreted and periplasmic proteins.</text>
        <dbReference type="EC" id="3.4.21.89"/>
    </reaction>
</comment>
<dbReference type="InterPro" id="IPR014139">
    <property type="entry name" value="Peptidase_S26C_TraF"/>
</dbReference>
<comment type="similarity">
    <text evidence="7">Belongs to the peptidase S26 family.</text>
</comment>
<evidence type="ECO:0000313" key="9">
    <source>
        <dbReference type="EMBL" id="CAA6815233.1"/>
    </source>
</evidence>
<dbReference type="InterPro" id="IPR019533">
    <property type="entry name" value="Peptidase_S26"/>
</dbReference>
<feature type="transmembrane region" description="Helical" evidence="7">
    <location>
        <begin position="12"/>
        <end position="33"/>
    </location>
</feature>
<keyword evidence="5" id="KW-0574">Periplasm</keyword>
<keyword evidence="7" id="KW-0378">Hydrolase</keyword>
<dbReference type="AlphaFoldDB" id="A0A6S6T7I3"/>
<dbReference type="PRINTS" id="PR00727">
    <property type="entry name" value="LEADERPTASE"/>
</dbReference>
<proteinExistence type="inferred from homology"/>
<keyword evidence="4" id="KW-0732">Signal</keyword>
<dbReference type="GO" id="GO:0042597">
    <property type="term" value="C:periplasmic space"/>
    <property type="evidence" value="ECO:0007669"/>
    <property type="project" value="UniProtKB-SubCell"/>
</dbReference>
<evidence type="ECO:0000256" key="6">
    <source>
        <dbReference type="ARBA" id="ARBA00022971"/>
    </source>
</evidence>
<evidence type="ECO:0000256" key="1">
    <source>
        <dbReference type="ARBA" id="ARBA00004418"/>
    </source>
</evidence>
<keyword evidence="7" id="KW-0472">Membrane</keyword>
<evidence type="ECO:0000256" key="3">
    <source>
        <dbReference type="ARBA" id="ARBA00019232"/>
    </source>
</evidence>
<gene>
    <name evidence="9" type="ORF">HELGO_WM22262</name>
</gene>
<evidence type="ECO:0000259" key="8">
    <source>
        <dbReference type="Pfam" id="PF10502"/>
    </source>
</evidence>
<evidence type="ECO:0000256" key="5">
    <source>
        <dbReference type="ARBA" id="ARBA00022764"/>
    </source>
</evidence>
<accession>A0A6S6T7I3</accession>
<keyword evidence="6" id="KW-0184">Conjugation</keyword>
<dbReference type="SUPFAM" id="SSF51306">
    <property type="entry name" value="LexA/Signal peptidase"/>
    <property type="match status" value="1"/>
</dbReference>
<dbReference type="NCBIfam" id="TIGR02227">
    <property type="entry name" value="sigpep_I_bact"/>
    <property type="match status" value="1"/>
</dbReference>
<dbReference type="GO" id="GO:0009003">
    <property type="term" value="F:signal peptidase activity"/>
    <property type="evidence" value="ECO:0007669"/>
    <property type="project" value="UniProtKB-EC"/>
</dbReference>
<dbReference type="InterPro" id="IPR036286">
    <property type="entry name" value="LexA/Signal_pep-like_sf"/>
</dbReference>
<comment type="subcellular location">
    <subcellularLocation>
        <location evidence="7">Membrane</location>
        <topology evidence="7">Single-pass type II membrane protein</topology>
    </subcellularLocation>
    <subcellularLocation>
        <location evidence="1">Periplasm</location>
    </subcellularLocation>
</comment>
<evidence type="ECO:0000256" key="2">
    <source>
        <dbReference type="ARBA" id="ARBA00005849"/>
    </source>
</evidence>
<dbReference type="GO" id="GO:0004252">
    <property type="term" value="F:serine-type endopeptidase activity"/>
    <property type="evidence" value="ECO:0007669"/>
    <property type="project" value="InterPro"/>
</dbReference>
<dbReference type="InterPro" id="IPR000223">
    <property type="entry name" value="Pept_S26A_signal_pept_1"/>
</dbReference>
<dbReference type="Pfam" id="PF10502">
    <property type="entry name" value="Peptidase_S26"/>
    <property type="match status" value="1"/>
</dbReference>
<keyword evidence="7" id="KW-1133">Transmembrane helix</keyword>
<name>A0A6S6T7I3_9BACT</name>
<sequence>MNQIPKSNQKILKVVIGTILALTLLFTLVYQLGYRINLSKSYPKGIYKTIPKKTIEHGDFVMFCPKDSPLMQEALKRNYILNGTCDGGFYPLLKKVVGLQGDKVDIKDYVYINGKKQKKGKLYKKDPKGNLLPRSKEGNITIAKGYMFLLSDYHELSFDSRYIGAVEINRTLSLMKSVYLWK</sequence>